<evidence type="ECO:0000256" key="4">
    <source>
        <dbReference type="ARBA" id="ARBA00022807"/>
    </source>
</evidence>
<keyword evidence="2" id="KW-0645">Protease</keyword>
<evidence type="ECO:0000256" key="2">
    <source>
        <dbReference type="ARBA" id="ARBA00022670"/>
    </source>
</evidence>
<dbReference type="Pfam" id="PF00877">
    <property type="entry name" value="NLPC_P60"/>
    <property type="match status" value="1"/>
</dbReference>
<dbReference type="GO" id="GO:0008234">
    <property type="term" value="F:cysteine-type peptidase activity"/>
    <property type="evidence" value="ECO:0007669"/>
    <property type="project" value="UniProtKB-KW"/>
</dbReference>
<protein>
    <submittedName>
        <fullName evidence="6">C40 family peptidase</fullName>
    </submittedName>
</protein>
<dbReference type="GO" id="GO:0006508">
    <property type="term" value="P:proteolysis"/>
    <property type="evidence" value="ECO:0007669"/>
    <property type="project" value="UniProtKB-KW"/>
</dbReference>
<dbReference type="SUPFAM" id="SSF54001">
    <property type="entry name" value="Cysteine proteinases"/>
    <property type="match status" value="1"/>
</dbReference>
<evidence type="ECO:0000313" key="6">
    <source>
        <dbReference type="EMBL" id="WND03316.1"/>
    </source>
</evidence>
<gene>
    <name evidence="6" type="ORF">QGN29_02895</name>
</gene>
<dbReference type="Gene3D" id="2.30.30.40">
    <property type="entry name" value="SH3 Domains"/>
    <property type="match status" value="1"/>
</dbReference>
<organism evidence="6 7">
    <name type="scientific">Temperatibacter marinus</name>
    <dbReference type="NCBI Taxonomy" id="1456591"/>
    <lineage>
        <taxon>Bacteria</taxon>
        <taxon>Pseudomonadati</taxon>
        <taxon>Pseudomonadota</taxon>
        <taxon>Alphaproteobacteria</taxon>
        <taxon>Kordiimonadales</taxon>
        <taxon>Temperatibacteraceae</taxon>
        <taxon>Temperatibacter</taxon>
    </lineage>
</organism>
<keyword evidence="4" id="KW-0788">Thiol protease</keyword>
<evidence type="ECO:0000259" key="5">
    <source>
        <dbReference type="PROSITE" id="PS51935"/>
    </source>
</evidence>
<accession>A0AA52EEH6</accession>
<dbReference type="AlphaFoldDB" id="A0AA52EEH6"/>
<dbReference type="KEGG" id="tmk:QGN29_02895"/>
<dbReference type="InterPro" id="IPR051794">
    <property type="entry name" value="PG_Endopeptidase_C40"/>
</dbReference>
<dbReference type="PANTHER" id="PTHR47359:SF3">
    <property type="entry name" value="NLP_P60 DOMAIN-CONTAINING PROTEIN-RELATED"/>
    <property type="match status" value="1"/>
</dbReference>
<evidence type="ECO:0000313" key="7">
    <source>
        <dbReference type="Proteomes" id="UP001268683"/>
    </source>
</evidence>
<dbReference type="Gene3D" id="3.90.1720.10">
    <property type="entry name" value="endopeptidase domain like (from Nostoc punctiforme)"/>
    <property type="match status" value="1"/>
</dbReference>
<dbReference type="PROSITE" id="PS51935">
    <property type="entry name" value="NLPC_P60"/>
    <property type="match status" value="1"/>
</dbReference>
<dbReference type="InterPro" id="IPR000064">
    <property type="entry name" value="NLP_P60_dom"/>
</dbReference>
<comment type="similarity">
    <text evidence="1">Belongs to the peptidase C40 family.</text>
</comment>
<dbReference type="InterPro" id="IPR041382">
    <property type="entry name" value="SH3_16"/>
</dbReference>
<dbReference type="InterPro" id="IPR038765">
    <property type="entry name" value="Papain-like_cys_pep_sf"/>
</dbReference>
<evidence type="ECO:0000256" key="1">
    <source>
        <dbReference type="ARBA" id="ARBA00007074"/>
    </source>
</evidence>
<keyword evidence="7" id="KW-1185">Reference proteome</keyword>
<keyword evidence="3" id="KW-0378">Hydrolase</keyword>
<dbReference type="RefSeq" id="WP_310799169.1">
    <property type="nucleotide sequence ID" value="NZ_CP123872.1"/>
</dbReference>
<sequence>MMSMTSDLYFENSGTFIDSRLACPSDERRATVNVFAANLYESPQARERIETQLLYGETVAPVEVHGQYTKVISLTDGYKGWTETAFLCDQQVPNFFVSVPLAHLYGAPDLKTADPQHLSMGSLVTLNDHAMVNGFLQTEEGAYIYAKHVRPIGHWRADPVSVALEFLHAPYLWGGKTSSGLDCSALIQLSFAACGVKLHRDSDLQGEWSGHSVEHAARGDLAFFPGHVGMMLDEKLMLHANATHMKVTVDPLESVIDWVRREGHGTPFHGFKRI</sequence>
<dbReference type="EMBL" id="CP123872">
    <property type="protein sequence ID" value="WND03316.1"/>
    <property type="molecule type" value="Genomic_DNA"/>
</dbReference>
<name>A0AA52EEH6_9PROT</name>
<evidence type="ECO:0000256" key="3">
    <source>
        <dbReference type="ARBA" id="ARBA00022801"/>
    </source>
</evidence>
<dbReference type="Proteomes" id="UP001268683">
    <property type="component" value="Chromosome"/>
</dbReference>
<dbReference type="Pfam" id="PF18348">
    <property type="entry name" value="SH3_16"/>
    <property type="match status" value="1"/>
</dbReference>
<reference evidence="6" key="1">
    <citation type="submission" date="2023-04" db="EMBL/GenBank/DDBJ databases">
        <title>Complete genome sequence of Temperatibacter marinus.</title>
        <authorList>
            <person name="Rong J.-C."/>
            <person name="Yi M.-L."/>
            <person name="Zhao Q."/>
        </authorList>
    </citation>
    <scope>NUCLEOTIDE SEQUENCE</scope>
    <source>
        <strain evidence="6">NBRC 110045</strain>
    </source>
</reference>
<feature type="domain" description="NlpC/P60" evidence="5">
    <location>
        <begin position="153"/>
        <end position="269"/>
    </location>
</feature>
<dbReference type="PANTHER" id="PTHR47359">
    <property type="entry name" value="PEPTIDOGLYCAN DL-ENDOPEPTIDASE CWLO"/>
    <property type="match status" value="1"/>
</dbReference>
<proteinExistence type="inferred from homology"/>